<dbReference type="Proteomes" id="UP000015351">
    <property type="component" value="Unassembled WGS sequence"/>
</dbReference>
<dbReference type="InterPro" id="IPR024096">
    <property type="entry name" value="NO_sig/Golgi_transp_ligand-bd"/>
</dbReference>
<organism evidence="2 3">
    <name type="scientific">Litoreibacter arenae DSM 19593</name>
    <dbReference type="NCBI Taxonomy" id="1123360"/>
    <lineage>
        <taxon>Bacteria</taxon>
        <taxon>Pseudomonadati</taxon>
        <taxon>Pseudomonadota</taxon>
        <taxon>Alphaproteobacteria</taxon>
        <taxon>Rhodobacterales</taxon>
        <taxon>Roseobacteraceae</taxon>
        <taxon>Litoreibacter</taxon>
    </lineage>
</organism>
<dbReference type="PANTHER" id="PTHR45655:SF13">
    <property type="entry name" value="SOLUBLE GUANYLATE CYCLASE GCY-32-RELATED"/>
    <property type="match status" value="1"/>
</dbReference>
<dbReference type="InterPro" id="IPR038158">
    <property type="entry name" value="H-NOX_domain_sf"/>
</dbReference>
<name>S9RSG9_9RHOB</name>
<comment type="caution">
    <text evidence="2">The sequence shown here is derived from an EMBL/GenBank/DDBJ whole genome shotgun (WGS) entry which is preliminary data.</text>
</comment>
<dbReference type="HOGENOM" id="CLU_079260_0_1_5"/>
<dbReference type="PANTHER" id="PTHR45655">
    <property type="entry name" value="GUANYLATE CYCLASE SOLUBLE SUBUNIT BETA-2"/>
    <property type="match status" value="1"/>
</dbReference>
<dbReference type="Pfam" id="PF07700">
    <property type="entry name" value="HNOB"/>
    <property type="match status" value="1"/>
</dbReference>
<evidence type="ECO:0000313" key="3">
    <source>
        <dbReference type="Proteomes" id="UP000015351"/>
    </source>
</evidence>
<proteinExistence type="predicted"/>
<feature type="domain" description="Heme NO-binding" evidence="1">
    <location>
        <begin position="2"/>
        <end position="156"/>
    </location>
</feature>
<dbReference type="GO" id="GO:0020037">
    <property type="term" value="F:heme binding"/>
    <property type="evidence" value="ECO:0007669"/>
    <property type="project" value="InterPro"/>
</dbReference>
<evidence type="ECO:0000259" key="1">
    <source>
        <dbReference type="Pfam" id="PF07700"/>
    </source>
</evidence>
<dbReference type="Gene3D" id="3.90.1520.10">
    <property type="entry name" value="H-NOX domain"/>
    <property type="match status" value="1"/>
</dbReference>
<dbReference type="OrthoDB" id="981203at2"/>
<dbReference type="RefSeq" id="WP_021101530.1">
    <property type="nucleotide sequence ID" value="NZ_KE557312.1"/>
</dbReference>
<dbReference type="eggNOG" id="COG1060">
    <property type="taxonomic scope" value="Bacteria"/>
</dbReference>
<dbReference type="PATRIC" id="fig|1123360.3.peg.452"/>
<dbReference type="InterPro" id="IPR011644">
    <property type="entry name" value="Heme_NO-bd"/>
</dbReference>
<dbReference type="STRING" id="1123360.thalar_00455"/>
<dbReference type="EMBL" id="AONI01000006">
    <property type="protein sequence ID" value="EPX81010.1"/>
    <property type="molecule type" value="Genomic_DNA"/>
</dbReference>
<sequence length="200" mass="22034">MYGMIHRALQCFSQDTYGDGLWQKAVADAGVPSPEFEAMLTYPDQQLDDVLNALAARLDKTPAQLCEDLGAYLVTHARMEPVRRLLRFGGATFEDFVLSLDDLHDRVKLALPDLHLPRLEVDVHSQSAFSILVNSEREGFGAVLLGILRALADDYGALAVLEHGRAAKDGLMREKITAEVFEADFTSGRGFGLVTTDIVR</sequence>
<dbReference type="AlphaFoldDB" id="S9RSG9"/>
<dbReference type="SUPFAM" id="SSF111126">
    <property type="entry name" value="Ligand-binding domain in the NO signalling and Golgi transport"/>
    <property type="match status" value="1"/>
</dbReference>
<gene>
    <name evidence="2" type="ORF">thalar_00455</name>
</gene>
<reference evidence="3" key="1">
    <citation type="journal article" date="2013" name="Stand. Genomic Sci.">
        <title>Genome sequence of the Litoreibacter arenae type strain (DSM 19593(T)), a member of the Roseobacter clade isolated from sea sand.</title>
        <authorList>
            <person name="Riedel T."/>
            <person name="Fiebig A."/>
            <person name="Petersen J."/>
            <person name="Gronow S."/>
            <person name="Kyrpides N.C."/>
            <person name="Goker M."/>
            <person name="Klenk H.P."/>
        </authorList>
    </citation>
    <scope>NUCLEOTIDE SEQUENCE [LARGE SCALE GENOMIC DNA]</scope>
    <source>
        <strain evidence="3">DSM 19593</strain>
    </source>
</reference>
<protein>
    <recommendedName>
        <fullName evidence="1">Heme NO-binding domain-containing protein</fullName>
    </recommendedName>
</protein>
<evidence type="ECO:0000313" key="2">
    <source>
        <dbReference type="EMBL" id="EPX81010.1"/>
    </source>
</evidence>
<accession>S9RSG9</accession>
<keyword evidence="3" id="KW-1185">Reference proteome</keyword>